<dbReference type="EMBL" id="CM000760">
    <property type="protein sequence ID" value="KXG37481.1"/>
    <property type="molecule type" value="Genomic_DNA"/>
</dbReference>
<keyword evidence="2" id="KW-1185">Reference proteome</keyword>
<dbReference type="eggNOG" id="ENOG502R653">
    <property type="taxonomic scope" value="Eukaryota"/>
</dbReference>
<dbReference type="FunCoup" id="A0A1B6QHT4">
    <property type="interactions" value="614"/>
</dbReference>
<gene>
    <name evidence="1" type="ORF">SORBI_3001G077700</name>
</gene>
<sequence length="119" mass="12353">MPGFAPVPWGSCYESTMSGLIDIWTLERERMVRTAGAAQASFFRSVVSLGGGERQGRRDTARTECGGGSTSSAAKRCDGVGAVLVDAAEKQAAASAGSSPPGFVREDAFLSILVDCFGQ</sequence>
<dbReference type="Proteomes" id="UP000000768">
    <property type="component" value="Chromosome 1"/>
</dbReference>
<dbReference type="AlphaFoldDB" id="A0A1B6QHT4"/>
<name>A0A1B6QHT4_SORBI</name>
<reference evidence="2" key="2">
    <citation type="journal article" date="2018" name="Plant J.">
        <title>The Sorghum bicolor reference genome: improved assembly, gene annotations, a transcriptome atlas, and signatures of genome organization.</title>
        <authorList>
            <person name="McCormick R.F."/>
            <person name="Truong S.K."/>
            <person name="Sreedasyam A."/>
            <person name="Jenkins J."/>
            <person name="Shu S."/>
            <person name="Sims D."/>
            <person name="Kennedy M."/>
            <person name="Amirebrahimi M."/>
            <person name="Weers B.D."/>
            <person name="McKinley B."/>
            <person name="Mattison A."/>
            <person name="Morishige D.T."/>
            <person name="Grimwood J."/>
            <person name="Schmutz J."/>
            <person name="Mullet J.E."/>
        </authorList>
    </citation>
    <scope>NUCLEOTIDE SEQUENCE [LARGE SCALE GENOMIC DNA]</scope>
    <source>
        <strain evidence="2">cv. BTx623</strain>
    </source>
</reference>
<dbReference type="OrthoDB" id="684571at2759"/>
<dbReference type="InParanoid" id="A0A1B6QHT4"/>
<accession>A0A1B6QHT4</accession>
<protein>
    <submittedName>
        <fullName evidence="1">Uncharacterized protein</fullName>
    </submittedName>
</protein>
<evidence type="ECO:0000313" key="2">
    <source>
        <dbReference type="Proteomes" id="UP000000768"/>
    </source>
</evidence>
<proteinExistence type="predicted"/>
<organism evidence="1 2">
    <name type="scientific">Sorghum bicolor</name>
    <name type="common">Sorghum</name>
    <name type="synonym">Sorghum vulgare</name>
    <dbReference type="NCBI Taxonomy" id="4558"/>
    <lineage>
        <taxon>Eukaryota</taxon>
        <taxon>Viridiplantae</taxon>
        <taxon>Streptophyta</taxon>
        <taxon>Embryophyta</taxon>
        <taxon>Tracheophyta</taxon>
        <taxon>Spermatophyta</taxon>
        <taxon>Magnoliopsida</taxon>
        <taxon>Liliopsida</taxon>
        <taxon>Poales</taxon>
        <taxon>Poaceae</taxon>
        <taxon>PACMAD clade</taxon>
        <taxon>Panicoideae</taxon>
        <taxon>Andropogonodae</taxon>
        <taxon>Andropogoneae</taxon>
        <taxon>Sorghinae</taxon>
        <taxon>Sorghum</taxon>
    </lineage>
</organism>
<evidence type="ECO:0000313" key="1">
    <source>
        <dbReference type="EMBL" id="KXG37481.1"/>
    </source>
</evidence>
<dbReference type="Gramene" id="KXG37481">
    <property type="protein sequence ID" value="KXG37481"/>
    <property type="gene ID" value="SORBI_3001G077700"/>
</dbReference>
<dbReference type="OMA" id="DTARTEC"/>
<reference evidence="1 2" key="1">
    <citation type="journal article" date="2009" name="Nature">
        <title>The Sorghum bicolor genome and the diversification of grasses.</title>
        <authorList>
            <person name="Paterson A.H."/>
            <person name="Bowers J.E."/>
            <person name="Bruggmann R."/>
            <person name="Dubchak I."/>
            <person name="Grimwood J."/>
            <person name="Gundlach H."/>
            <person name="Haberer G."/>
            <person name="Hellsten U."/>
            <person name="Mitros T."/>
            <person name="Poliakov A."/>
            <person name="Schmutz J."/>
            <person name="Spannagl M."/>
            <person name="Tang H."/>
            <person name="Wang X."/>
            <person name="Wicker T."/>
            <person name="Bharti A.K."/>
            <person name="Chapman J."/>
            <person name="Feltus F.A."/>
            <person name="Gowik U."/>
            <person name="Grigoriev I.V."/>
            <person name="Lyons E."/>
            <person name="Maher C.A."/>
            <person name="Martis M."/>
            <person name="Narechania A."/>
            <person name="Otillar R.P."/>
            <person name="Penning B.W."/>
            <person name="Salamov A.A."/>
            <person name="Wang Y."/>
            <person name="Zhang L."/>
            <person name="Carpita N.C."/>
            <person name="Freeling M."/>
            <person name="Gingle A.R."/>
            <person name="Hash C.T."/>
            <person name="Keller B."/>
            <person name="Klein P."/>
            <person name="Kresovich S."/>
            <person name="McCann M.C."/>
            <person name="Ming R."/>
            <person name="Peterson D.G."/>
            <person name="Mehboob-ur-Rahman"/>
            <person name="Ware D."/>
            <person name="Westhoff P."/>
            <person name="Mayer K.F."/>
            <person name="Messing J."/>
            <person name="Rokhsar D.S."/>
        </authorList>
    </citation>
    <scope>NUCLEOTIDE SEQUENCE [LARGE SCALE GENOMIC DNA]</scope>
    <source>
        <strain evidence="2">cv. BTx623</strain>
    </source>
</reference>